<sequence length="243" mass="26204">MRSMLSMLPKGPSPRARGALPGQHANLLARWTIPACAGSTAASSPSARRRRDHPRVRGEHIARGTQRCRVTGPSPRARGARHPRRHRRLPAGTIPACAGSTPAMSRPSSTAWDHPRVRGEHRPAWRISASRPGPSPRARGAQCLAQRGVALAGTIPACAGSTPGRARRPPRDHPRVRGEHTLNALCRLVAHGPSPRARGAPLHPLRTLLRLRTIPACAGSTRRHCTGWGGTRDHPRVRGEHTS</sequence>
<dbReference type="AlphaFoldDB" id="A0A1H0WTK1"/>
<feature type="region of interest" description="Disordered" evidence="1">
    <location>
        <begin position="222"/>
        <end position="243"/>
    </location>
</feature>
<dbReference type="Proteomes" id="UP000199691">
    <property type="component" value="Unassembled WGS sequence"/>
</dbReference>
<feature type="compositionally biased region" description="Basic and acidic residues" evidence="1">
    <location>
        <begin position="231"/>
        <end position="243"/>
    </location>
</feature>
<feature type="compositionally biased region" description="Polar residues" evidence="1">
    <location>
        <begin position="102"/>
        <end position="111"/>
    </location>
</feature>
<protein>
    <submittedName>
        <fullName evidence="2">Uncharacterized protein</fullName>
    </submittedName>
</protein>
<dbReference type="STRING" id="641025.SAMN05421507_12328"/>
<dbReference type="EMBL" id="FNIX01000023">
    <property type="protein sequence ID" value="SDP94094.1"/>
    <property type="molecule type" value="Genomic_DNA"/>
</dbReference>
<dbReference type="AntiFam" id="ANF00006">
    <property type="entry name" value="Translation of CRISPR region"/>
</dbReference>
<evidence type="ECO:0000313" key="3">
    <source>
        <dbReference type="Proteomes" id="UP000199691"/>
    </source>
</evidence>
<organism evidence="2 3">
    <name type="scientific">Lentzea jiangxiensis</name>
    <dbReference type="NCBI Taxonomy" id="641025"/>
    <lineage>
        <taxon>Bacteria</taxon>
        <taxon>Bacillati</taxon>
        <taxon>Actinomycetota</taxon>
        <taxon>Actinomycetes</taxon>
        <taxon>Pseudonocardiales</taxon>
        <taxon>Pseudonocardiaceae</taxon>
        <taxon>Lentzea</taxon>
    </lineage>
</organism>
<gene>
    <name evidence="2" type="ORF">SAMN05421507_12328</name>
</gene>
<feature type="compositionally biased region" description="Low complexity" evidence="1">
    <location>
        <begin position="37"/>
        <end position="46"/>
    </location>
</feature>
<name>A0A1H0WTK1_9PSEU</name>
<reference evidence="3" key="1">
    <citation type="submission" date="2016-10" db="EMBL/GenBank/DDBJ databases">
        <authorList>
            <person name="Varghese N."/>
            <person name="Submissions S."/>
        </authorList>
    </citation>
    <scope>NUCLEOTIDE SEQUENCE [LARGE SCALE GENOMIC DNA]</scope>
    <source>
        <strain evidence="3">CGMCC 4.6609</strain>
    </source>
</reference>
<feature type="region of interest" description="Disordered" evidence="1">
    <location>
        <begin position="91"/>
        <end position="119"/>
    </location>
</feature>
<evidence type="ECO:0000313" key="2">
    <source>
        <dbReference type="EMBL" id="SDP94094.1"/>
    </source>
</evidence>
<dbReference type="AntiFam" id="ANF00057">
    <property type="entry name" value="Translation of E. coli type CRISPR repeat"/>
</dbReference>
<proteinExistence type="predicted"/>
<feature type="region of interest" description="Disordered" evidence="1">
    <location>
        <begin position="37"/>
        <end position="58"/>
    </location>
</feature>
<keyword evidence="3" id="KW-1185">Reference proteome</keyword>
<evidence type="ECO:0000256" key="1">
    <source>
        <dbReference type="SAM" id="MobiDB-lite"/>
    </source>
</evidence>
<accession>A0A1H0WTK1</accession>
<feature type="region of interest" description="Disordered" evidence="1">
    <location>
        <begin position="1"/>
        <end position="20"/>
    </location>
</feature>